<dbReference type="OrthoDB" id="10588985at2759"/>
<reference evidence="2" key="1">
    <citation type="submission" date="2022-07" db="EMBL/GenBank/DDBJ databases">
        <title>Genome analysis of Parmales, a sister group of diatoms, reveals the evolutionary specialization of diatoms from phago-mixotrophs to photoautotrophs.</title>
        <authorList>
            <person name="Ban H."/>
            <person name="Sato S."/>
            <person name="Yoshikawa S."/>
            <person name="Kazumasa Y."/>
            <person name="Nakamura Y."/>
            <person name="Ichinomiya M."/>
            <person name="Saitoh K."/>
            <person name="Sato N."/>
            <person name="Blanc-Mathieu R."/>
            <person name="Endo H."/>
            <person name="Kuwata A."/>
            <person name="Ogata H."/>
        </authorList>
    </citation>
    <scope>NUCLEOTIDE SEQUENCE</scope>
</reference>
<dbReference type="AlphaFoldDB" id="A0A9W6ZC96"/>
<evidence type="ECO:0000256" key="1">
    <source>
        <dbReference type="SAM" id="Coils"/>
    </source>
</evidence>
<organism evidence="2 3">
    <name type="scientific">Triparma retinervis</name>
    <dbReference type="NCBI Taxonomy" id="2557542"/>
    <lineage>
        <taxon>Eukaryota</taxon>
        <taxon>Sar</taxon>
        <taxon>Stramenopiles</taxon>
        <taxon>Ochrophyta</taxon>
        <taxon>Bolidophyceae</taxon>
        <taxon>Parmales</taxon>
        <taxon>Triparmaceae</taxon>
        <taxon>Triparma</taxon>
    </lineage>
</organism>
<dbReference type="Proteomes" id="UP001165082">
    <property type="component" value="Unassembled WGS sequence"/>
</dbReference>
<keyword evidence="1" id="KW-0175">Coiled coil</keyword>
<keyword evidence="3" id="KW-1185">Reference proteome</keyword>
<dbReference type="EMBL" id="BRXZ01004427">
    <property type="protein sequence ID" value="GMH48667.1"/>
    <property type="molecule type" value="Genomic_DNA"/>
</dbReference>
<evidence type="ECO:0000313" key="2">
    <source>
        <dbReference type="EMBL" id="GMH48667.1"/>
    </source>
</evidence>
<name>A0A9W6ZC96_9STRA</name>
<protein>
    <submittedName>
        <fullName evidence="2">Uncharacterized protein</fullName>
    </submittedName>
</protein>
<comment type="caution">
    <text evidence="2">The sequence shown here is derived from an EMBL/GenBank/DDBJ whole genome shotgun (WGS) entry which is preliminary data.</text>
</comment>
<proteinExistence type="predicted"/>
<evidence type="ECO:0000313" key="3">
    <source>
        <dbReference type="Proteomes" id="UP001165082"/>
    </source>
</evidence>
<gene>
    <name evidence="2" type="ORF">TrRE_jg3641</name>
</gene>
<sequence>MEDNVGDIGRDEAMVMCSEAGFKEGIMELLRRGGDDKVIMEEYKNMEGGERVRMELLEIAKSGLKGEVLEVLGGMWGAVEGEDEEDVKDKREDLEDDIRACLEEPGTIDDVEAAKVLGNVPGLPLGVGAEHFADILQQGEREIRRLEGEIRSFKGTTEGIEGEIRDVEARVKKAAGGRRGSGGR</sequence>
<accession>A0A9W6ZC96</accession>
<feature type="coiled-coil region" evidence="1">
    <location>
        <begin position="129"/>
        <end position="156"/>
    </location>
</feature>